<keyword evidence="3" id="KW-1185">Reference proteome</keyword>
<dbReference type="AlphaFoldDB" id="A0A6G1KUZ7"/>
<dbReference type="Proteomes" id="UP000799436">
    <property type="component" value="Unassembled WGS sequence"/>
</dbReference>
<feature type="compositionally biased region" description="Polar residues" evidence="1">
    <location>
        <begin position="142"/>
        <end position="153"/>
    </location>
</feature>
<feature type="region of interest" description="Disordered" evidence="1">
    <location>
        <begin position="142"/>
        <end position="194"/>
    </location>
</feature>
<proteinExistence type="predicted"/>
<evidence type="ECO:0000313" key="2">
    <source>
        <dbReference type="EMBL" id="KAF2764445.1"/>
    </source>
</evidence>
<organism evidence="2 3">
    <name type="scientific">Teratosphaeria nubilosa</name>
    <dbReference type="NCBI Taxonomy" id="161662"/>
    <lineage>
        <taxon>Eukaryota</taxon>
        <taxon>Fungi</taxon>
        <taxon>Dikarya</taxon>
        <taxon>Ascomycota</taxon>
        <taxon>Pezizomycotina</taxon>
        <taxon>Dothideomycetes</taxon>
        <taxon>Dothideomycetidae</taxon>
        <taxon>Mycosphaerellales</taxon>
        <taxon>Teratosphaeriaceae</taxon>
        <taxon>Teratosphaeria</taxon>
    </lineage>
</organism>
<dbReference type="EMBL" id="ML995922">
    <property type="protein sequence ID" value="KAF2764445.1"/>
    <property type="molecule type" value="Genomic_DNA"/>
</dbReference>
<evidence type="ECO:0000313" key="3">
    <source>
        <dbReference type="Proteomes" id="UP000799436"/>
    </source>
</evidence>
<reference evidence="2" key="1">
    <citation type="journal article" date="2020" name="Stud. Mycol.">
        <title>101 Dothideomycetes genomes: a test case for predicting lifestyles and emergence of pathogens.</title>
        <authorList>
            <person name="Haridas S."/>
            <person name="Albert R."/>
            <person name="Binder M."/>
            <person name="Bloem J."/>
            <person name="Labutti K."/>
            <person name="Salamov A."/>
            <person name="Andreopoulos B."/>
            <person name="Baker S."/>
            <person name="Barry K."/>
            <person name="Bills G."/>
            <person name="Bluhm B."/>
            <person name="Cannon C."/>
            <person name="Castanera R."/>
            <person name="Culley D."/>
            <person name="Daum C."/>
            <person name="Ezra D."/>
            <person name="Gonzalez J."/>
            <person name="Henrissat B."/>
            <person name="Kuo A."/>
            <person name="Liang C."/>
            <person name="Lipzen A."/>
            <person name="Lutzoni F."/>
            <person name="Magnuson J."/>
            <person name="Mondo S."/>
            <person name="Nolan M."/>
            <person name="Ohm R."/>
            <person name="Pangilinan J."/>
            <person name="Park H.-J."/>
            <person name="Ramirez L."/>
            <person name="Alfaro M."/>
            <person name="Sun H."/>
            <person name="Tritt A."/>
            <person name="Yoshinaga Y."/>
            <person name="Zwiers L.-H."/>
            <person name="Turgeon B."/>
            <person name="Goodwin S."/>
            <person name="Spatafora J."/>
            <person name="Crous P."/>
            <person name="Grigoriev I."/>
        </authorList>
    </citation>
    <scope>NUCLEOTIDE SEQUENCE</scope>
    <source>
        <strain evidence="2">CBS 116005</strain>
    </source>
</reference>
<evidence type="ECO:0000256" key="1">
    <source>
        <dbReference type="SAM" id="MobiDB-lite"/>
    </source>
</evidence>
<name>A0A6G1KUZ7_9PEZI</name>
<protein>
    <submittedName>
        <fullName evidence="2">Uncharacterized protein</fullName>
    </submittedName>
</protein>
<sequence>MSCFDRVMRSGAVKSRSYMRAGSLIAQPYPCHIVQHRDSSRISSSLRSITPDLVLSIRRFGQTFDAQLYASVVPESTLLLHFLYSFDEAGTVQSRQHKTRSKSTLAKESVKTLLLLVRRQKLSVAQGEDHAKSISGLSNFASSNTCPATNSKQNRCRQKASGRVRNADEDMPTHRRSVMKPPRYHLGLSRKYRS</sequence>
<gene>
    <name evidence="2" type="ORF">EJ03DRAFT_27659</name>
</gene>
<accession>A0A6G1KUZ7</accession>